<dbReference type="EMBL" id="RHFK02000020">
    <property type="protein sequence ID" value="TWW57834.1"/>
    <property type="molecule type" value="Genomic_DNA"/>
</dbReference>
<sequence length="114" mass="12591">MTTRCDNSHHQARGGRPPCLTPPVQTLIRSPYAVLDVTLTSFCPCLFKNVHRVHRRAAVKTMTPPSFLLLVWLLRTAISAFPEEPGPLNFIPTEGDDLLTFTHALPCIPPGHPA</sequence>
<protein>
    <submittedName>
        <fullName evidence="1">Uncharacterized protein</fullName>
    </submittedName>
</protein>
<keyword evidence="2" id="KW-1185">Reference proteome</keyword>
<reference evidence="1 2" key="1">
    <citation type="submission" date="2019-04" db="EMBL/GenBank/DDBJ databases">
        <title>Chromosome genome assembly for Takifugu flavidus.</title>
        <authorList>
            <person name="Xiao S."/>
        </authorList>
    </citation>
    <scope>NUCLEOTIDE SEQUENCE [LARGE SCALE GENOMIC DNA]</scope>
    <source>
        <strain evidence="1">HTHZ2018</strain>
        <tissue evidence="1">Muscle</tissue>
    </source>
</reference>
<organism evidence="1 2">
    <name type="scientific">Takifugu flavidus</name>
    <name type="common">sansaifugu</name>
    <dbReference type="NCBI Taxonomy" id="433684"/>
    <lineage>
        <taxon>Eukaryota</taxon>
        <taxon>Metazoa</taxon>
        <taxon>Chordata</taxon>
        <taxon>Craniata</taxon>
        <taxon>Vertebrata</taxon>
        <taxon>Euteleostomi</taxon>
        <taxon>Actinopterygii</taxon>
        <taxon>Neopterygii</taxon>
        <taxon>Teleostei</taxon>
        <taxon>Neoteleostei</taxon>
        <taxon>Acanthomorphata</taxon>
        <taxon>Eupercaria</taxon>
        <taxon>Tetraodontiformes</taxon>
        <taxon>Tetradontoidea</taxon>
        <taxon>Tetraodontidae</taxon>
        <taxon>Takifugu</taxon>
    </lineage>
</organism>
<dbReference type="Proteomes" id="UP000324091">
    <property type="component" value="Chromosome 7"/>
</dbReference>
<evidence type="ECO:0000313" key="2">
    <source>
        <dbReference type="Proteomes" id="UP000324091"/>
    </source>
</evidence>
<dbReference type="AlphaFoldDB" id="A0A5C6MRB9"/>
<proteinExistence type="predicted"/>
<evidence type="ECO:0000313" key="1">
    <source>
        <dbReference type="EMBL" id="TWW57834.1"/>
    </source>
</evidence>
<comment type="caution">
    <text evidence="1">The sequence shown here is derived from an EMBL/GenBank/DDBJ whole genome shotgun (WGS) entry which is preliminary data.</text>
</comment>
<name>A0A5C6MRB9_9TELE</name>
<accession>A0A5C6MRB9</accession>
<gene>
    <name evidence="1" type="ORF">D4764_07G0005530</name>
</gene>